<organism evidence="2">
    <name type="scientific">Trepomonas sp. PC1</name>
    <dbReference type="NCBI Taxonomy" id="1076344"/>
    <lineage>
        <taxon>Eukaryota</taxon>
        <taxon>Metamonada</taxon>
        <taxon>Diplomonadida</taxon>
        <taxon>Hexamitidae</taxon>
        <taxon>Hexamitinae</taxon>
        <taxon>Trepomonas</taxon>
    </lineage>
</organism>
<dbReference type="EMBL" id="GDID01002697">
    <property type="protein sequence ID" value="JAP93909.1"/>
    <property type="molecule type" value="Transcribed_RNA"/>
</dbReference>
<feature type="transmembrane region" description="Helical" evidence="1">
    <location>
        <begin position="20"/>
        <end position="43"/>
    </location>
</feature>
<feature type="transmembrane region" description="Helical" evidence="1">
    <location>
        <begin position="166"/>
        <end position="187"/>
    </location>
</feature>
<proteinExistence type="predicted"/>
<feature type="transmembrane region" description="Helical" evidence="1">
    <location>
        <begin position="109"/>
        <end position="128"/>
    </location>
</feature>
<evidence type="ECO:0000256" key="1">
    <source>
        <dbReference type="SAM" id="Phobius"/>
    </source>
</evidence>
<protein>
    <submittedName>
        <fullName evidence="2">Transmembrane domain-containing protein</fullName>
    </submittedName>
</protein>
<feature type="transmembrane region" description="Helical" evidence="1">
    <location>
        <begin position="199"/>
        <end position="219"/>
    </location>
</feature>
<feature type="transmembrane region" description="Helical" evidence="1">
    <location>
        <begin position="134"/>
        <end position="159"/>
    </location>
</feature>
<gene>
    <name evidence="2" type="ORF">TPC1_13616</name>
</gene>
<sequence length="488" mass="55130">ELRNKTKALLLEKILNGNQFTLFTNFAIPQFVALLVETFCFYLSAYFQATFIDATFYNASLIYNSFINLISKYLPQSIAQGHAIKIVSLINDKKSKEDIQSAVNNHFKIQLIIGLLLSIIGVLGTFILPQFAPYQTYVICQALFQPICFALSSSYSIVFMLENRRLLMFSLTCVRPILQLFIELYGYSFNSAYIQNTPTTYGTIISFVLVAIWIVWLNFGKSALGVTNLQEFPLKEIFNFEIFLNKQFFLDLGRLLIVSINGLSNITSYVAVMICAMAVGNSYTDHLEMEKMFYKLFVFAFFGMIFKCGATALNGLYTQLSIQNSLVKNYSRLNATIVTVIVFSAVLNILIYLALQNVNIIQMFTIKELQDEDISVVLLYSAIAGLGQTIVEIVVTQNLVDNTQYILLAIPILKLIQVFMSSNYLQTQIGDEADYISVLFYTELNSMGCAVAILLVVIVNNWLKNKKSKTKKQVTKGLTLDEQLAEIK</sequence>
<keyword evidence="1 2" id="KW-0812">Transmembrane</keyword>
<feature type="transmembrane region" description="Helical" evidence="1">
    <location>
        <begin position="292"/>
        <end position="313"/>
    </location>
</feature>
<dbReference type="AlphaFoldDB" id="A0A146KF29"/>
<feature type="transmembrane region" description="Helical" evidence="1">
    <location>
        <begin position="333"/>
        <end position="354"/>
    </location>
</feature>
<accession>A0A146KF29</accession>
<evidence type="ECO:0000313" key="2">
    <source>
        <dbReference type="EMBL" id="JAP93909.1"/>
    </source>
</evidence>
<keyword evidence="1" id="KW-0472">Membrane</keyword>
<feature type="non-terminal residue" evidence="2">
    <location>
        <position position="1"/>
    </location>
</feature>
<keyword evidence="1" id="KW-1133">Transmembrane helix</keyword>
<name>A0A146KF29_9EUKA</name>
<feature type="transmembrane region" description="Helical" evidence="1">
    <location>
        <begin position="444"/>
        <end position="463"/>
    </location>
</feature>
<feature type="transmembrane region" description="Helical" evidence="1">
    <location>
        <begin position="374"/>
        <end position="393"/>
    </location>
</feature>
<reference evidence="2" key="1">
    <citation type="submission" date="2015-07" db="EMBL/GenBank/DDBJ databases">
        <title>Adaptation to a free-living lifestyle via gene acquisitions in the diplomonad Trepomonas sp. PC1.</title>
        <authorList>
            <person name="Xu F."/>
            <person name="Jerlstrom-Hultqvist J."/>
            <person name="Kolisko M."/>
            <person name="Simpson A.G.B."/>
            <person name="Roger A.J."/>
            <person name="Svard S.G."/>
            <person name="Andersson J.O."/>
        </authorList>
    </citation>
    <scope>NUCLEOTIDE SEQUENCE</scope>
    <source>
        <strain evidence="2">PC1</strain>
    </source>
</reference>